<feature type="domain" description="ACT" evidence="12">
    <location>
        <begin position="561"/>
        <end position="630"/>
    </location>
</feature>
<dbReference type="InterPro" id="IPR036291">
    <property type="entry name" value="NAD(P)-bd_dom_sf"/>
</dbReference>
<dbReference type="EC" id="1.1.1.95" evidence="5"/>
<comment type="similarity">
    <text evidence="3">Belongs to the D-isomer specific 2-hydroxyacid dehydrogenase family.</text>
</comment>
<dbReference type="GO" id="GO:0047545">
    <property type="term" value="F:(S)-2-hydroxyglutarate dehydrogenase activity"/>
    <property type="evidence" value="ECO:0007669"/>
    <property type="project" value="UniProtKB-ARBA"/>
</dbReference>
<comment type="catalytic activity">
    <reaction evidence="11">
        <text>(2R)-3-phosphoglycerate + NAD(+) = 3-phosphooxypyruvate + NADH + H(+)</text>
        <dbReference type="Rhea" id="RHEA:12641"/>
        <dbReference type="ChEBI" id="CHEBI:15378"/>
        <dbReference type="ChEBI" id="CHEBI:18110"/>
        <dbReference type="ChEBI" id="CHEBI:57540"/>
        <dbReference type="ChEBI" id="CHEBI:57945"/>
        <dbReference type="ChEBI" id="CHEBI:58272"/>
        <dbReference type="EC" id="1.1.1.95"/>
    </reaction>
</comment>
<dbReference type="InterPro" id="IPR029753">
    <property type="entry name" value="D-isomer_DH_CS"/>
</dbReference>
<dbReference type="CDD" id="cd04901">
    <property type="entry name" value="ACT_3PGDH"/>
    <property type="match status" value="1"/>
</dbReference>
<dbReference type="FunFam" id="3.40.50.720:FF:000041">
    <property type="entry name" value="D-3-phosphoglycerate dehydrogenase"/>
    <property type="match status" value="1"/>
</dbReference>
<organism evidence="13 14">
    <name type="scientific">Algoriphagus marincola HL-49</name>
    <dbReference type="NCBI Taxonomy" id="1305737"/>
    <lineage>
        <taxon>Bacteria</taxon>
        <taxon>Pseudomonadati</taxon>
        <taxon>Bacteroidota</taxon>
        <taxon>Cytophagia</taxon>
        <taxon>Cytophagales</taxon>
        <taxon>Cyclobacteriaceae</taxon>
        <taxon>Algoriphagus</taxon>
    </lineage>
</organism>
<dbReference type="InterPro" id="IPR006139">
    <property type="entry name" value="D-isomer_2_OHA_DH_cat_dom"/>
</dbReference>
<comment type="caution">
    <text evidence="13">The sequence shown here is derived from an EMBL/GenBank/DDBJ whole genome shotgun (WGS) entry which is preliminary data.</text>
</comment>
<dbReference type="InterPro" id="IPR002912">
    <property type="entry name" value="ACT_dom"/>
</dbReference>
<dbReference type="InterPro" id="IPR045865">
    <property type="entry name" value="ACT-like_dom_sf"/>
</dbReference>
<dbReference type="Gene3D" id="3.40.50.720">
    <property type="entry name" value="NAD(P)-binding Rossmann-like Domain"/>
    <property type="match status" value="2"/>
</dbReference>
<dbReference type="PANTHER" id="PTHR43761">
    <property type="entry name" value="D-ISOMER SPECIFIC 2-HYDROXYACID DEHYDROGENASE FAMILY PROTEIN (AFU_ORTHOLOGUE AFUA_1G13630)"/>
    <property type="match status" value="1"/>
</dbReference>
<evidence type="ECO:0000256" key="4">
    <source>
        <dbReference type="ARBA" id="ARBA00013001"/>
    </source>
</evidence>
<dbReference type="eggNOG" id="COG0560">
    <property type="taxonomic scope" value="Bacteria"/>
</dbReference>
<dbReference type="InterPro" id="IPR050418">
    <property type="entry name" value="D-iso_2-hydroxyacid_DH_PdxB"/>
</dbReference>
<dbReference type="eggNOG" id="COG0111">
    <property type="taxonomic scope" value="Bacteria"/>
</dbReference>
<dbReference type="Proteomes" id="UP000050421">
    <property type="component" value="Unassembled WGS sequence"/>
</dbReference>
<dbReference type="NCBIfam" id="TIGR01488">
    <property type="entry name" value="HAD-SF-IB"/>
    <property type="match status" value="1"/>
</dbReference>
<dbReference type="InterPro" id="IPR006140">
    <property type="entry name" value="D-isomer_DH_NAD-bd"/>
</dbReference>
<dbReference type="GO" id="GO:0051287">
    <property type="term" value="F:NAD binding"/>
    <property type="evidence" value="ECO:0007669"/>
    <property type="project" value="InterPro"/>
</dbReference>
<keyword evidence="7 13" id="KW-0560">Oxidoreductase</keyword>
<dbReference type="InterPro" id="IPR036412">
    <property type="entry name" value="HAD-like_sf"/>
</dbReference>
<dbReference type="CDD" id="cd12176">
    <property type="entry name" value="PGDH_3"/>
    <property type="match status" value="1"/>
</dbReference>
<dbReference type="InterPro" id="IPR029752">
    <property type="entry name" value="D-isomer_DH_CS1"/>
</dbReference>
<sequence length="630" mass="70410">MPQTKKFIIDFDSTFTQVEALDILGEISLAGDPNSNDKLQAIKDITDRGMEGSVNFRESLEQRLDILKANRQQIGDLITALKKKVSKSFERNREFLQENAEDIFIISNGFKDFIIPIVADYGITKENVFANEFVYDENGQIVDFNRDNPLSKNNGKAETIKNLNLSGDIYVIGDGYTDYEIKASGLANKFYAFTENVHRPKVTSKADHVAPSFDEILYINKLNTKFSYPKSRIKVLLLENVHPIGVELLREEGYQVEVVSSAMSEDELCEKIKNVSILGIRSKTNVTKRVLENANRLISIGAFCIGTNQIDLETCQEKGIAVFNAPFSNTRSVVEMAIAEIIFLMRNFFDKSVSMHQGKWDKSATGSFEIRGKKLGIVGYGNIGAQLSVLAENMGLNVFYYDIVEKLALGNATKINSLEELLQTCDIISLHVDGRKENKCLIDAEKIKMMKKGAILVNLSRGHVVEIPALKEALESGYLAGCAVDVFPEEPKNNSEPFVSELIGLPNTILTPHIGGSTLEAQENIARFVPGKIMEYINTGNTFNSVNFPNIQLPFLQNAHRLIHVHQNEPGILAKINKILADYEINIVGQYLKTNEKIGYVITDIDKAYTEKAIQALKAIPGTIRFRILY</sequence>
<proteinExistence type="inferred from homology"/>
<evidence type="ECO:0000256" key="1">
    <source>
        <dbReference type="ARBA" id="ARBA00003800"/>
    </source>
</evidence>
<dbReference type="PROSITE" id="PS00671">
    <property type="entry name" value="D_2_HYDROXYACID_DH_3"/>
    <property type="match status" value="1"/>
</dbReference>
<dbReference type="STRING" id="1305737.GCA_000526355_00994"/>
<dbReference type="EMBL" id="LJXT01000078">
    <property type="protein sequence ID" value="KPQ13829.1"/>
    <property type="molecule type" value="Genomic_DNA"/>
</dbReference>
<dbReference type="PROSITE" id="PS51671">
    <property type="entry name" value="ACT"/>
    <property type="match status" value="1"/>
</dbReference>
<dbReference type="Gene3D" id="1.10.150.210">
    <property type="entry name" value="Phosphoserine phosphatase, domain 2"/>
    <property type="match status" value="1"/>
</dbReference>
<keyword evidence="8" id="KW-0520">NAD</keyword>
<dbReference type="NCBIfam" id="NF008759">
    <property type="entry name" value="PRK11790.1"/>
    <property type="match status" value="1"/>
</dbReference>
<evidence type="ECO:0000256" key="10">
    <source>
        <dbReference type="ARBA" id="ARBA00048126"/>
    </source>
</evidence>
<dbReference type="SUPFAM" id="SSF56784">
    <property type="entry name" value="HAD-like"/>
    <property type="match status" value="1"/>
</dbReference>
<accession>A0A0P7Y0N6</accession>
<evidence type="ECO:0000259" key="12">
    <source>
        <dbReference type="PROSITE" id="PS51671"/>
    </source>
</evidence>
<gene>
    <name evidence="13" type="primary">serA-3</name>
    <name evidence="13" type="ORF">HLUCCX10_11895</name>
</gene>
<dbReference type="GO" id="GO:0004617">
    <property type="term" value="F:phosphoglycerate dehydrogenase activity"/>
    <property type="evidence" value="ECO:0007669"/>
    <property type="project" value="UniProtKB-EC"/>
</dbReference>
<evidence type="ECO:0000256" key="7">
    <source>
        <dbReference type="ARBA" id="ARBA00023002"/>
    </source>
</evidence>
<evidence type="ECO:0000313" key="13">
    <source>
        <dbReference type="EMBL" id="KPQ13829.1"/>
    </source>
</evidence>
<evidence type="ECO:0000256" key="9">
    <source>
        <dbReference type="ARBA" id="ARBA00030455"/>
    </source>
</evidence>
<dbReference type="Pfam" id="PF00389">
    <property type="entry name" value="2-Hacid_dh"/>
    <property type="match status" value="1"/>
</dbReference>
<dbReference type="OrthoDB" id="1522997at2"/>
<evidence type="ECO:0000256" key="3">
    <source>
        <dbReference type="ARBA" id="ARBA00005854"/>
    </source>
</evidence>
<evidence type="ECO:0000256" key="5">
    <source>
        <dbReference type="ARBA" id="ARBA00013143"/>
    </source>
</evidence>
<dbReference type="SUPFAM" id="SSF55021">
    <property type="entry name" value="ACT-like"/>
    <property type="match status" value="1"/>
</dbReference>
<dbReference type="Pfam" id="PF22629">
    <property type="entry name" value="ACT_AHAS_ss"/>
    <property type="match status" value="1"/>
</dbReference>
<dbReference type="GO" id="GO:0006564">
    <property type="term" value="P:L-serine biosynthetic process"/>
    <property type="evidence" value="ECO:0007669"/>
    <property type="project" value="UniProtKB-ARBA"/>
</dbReference>
<evidence type="ECO:0000256" key="6">
    <source>
        <dbReference type="ARBA" id="ARBA00021582"/>
    </source>
</evidence>
<evidence type="ECO:0000256" key="8">
    <source>
        <dbReference type="ARBA" id="ARBA00023027"/>
    </source>
</evidence>
<comment type="pathway">
    <text evidence="2">Amino-acid biosynthesis; L-serine biosynthesis; L-serine from 3-phospho-D-glycerate: step 1/3.</text>
</comment>
<protein>
    <recommendedName>
        <fullName evidence="6">D-3-phosphoglycerate dehydrogenase</fullName>
        <ecNumber evidence="4">1.1.1.399</ecNumber>
        <ecNumber evidence="5">1.1.1.95</ecNumber>
    </recommendedName>
    <alternativeName>
        <fullName evidence="9">2-oxoglutarate reductase</fullName>
    </alternativeName>
</protein>
<dbReference type="AlphaFoldDB" id="A0A0P7Y0N6"/>
<evidence type="ECO:0000313" key="14">
    <source>
        <dbReference type="Proteomes" id="UP000050421"/>
    </source>
</evidence>
<dbReference type="Gene3D" id="3.30.70.260">
    <property type="match status" value="1"/>
</dbReference>
<comment type="catalytic activity">
    <reaction evidence="10">
        <text>(R)-2-hydroxyglutarate + NAD(+) = 2-oxoglutarate + NADH + H(+)</text>
        <dbReference type="Rhea" id="RHEA:49612"/>
        <dbReference type="ChEBI" id="CHEBI:15378"/>
        <dbReference type="ChEBI" id="CHEBI:15801"/>
        <dbReference type="ChEBI" id="CHEBI:16810"/>
        <dbReference type="ChEBI" id="CHEBI:57540"/>
        <dbReference type="ChEBI" id="CHEBI:57945"/>
        <dbReference type="EC" id="1.1.1.399"/>
    </reaction>
</comment>
<dbReference type="Gene3D" id="3.40.50.1000">
    <property type="entry name" value="HAD superfamily/HAD-like"/>
    <property type="match status" value="1"/>
</dbReference>
<evidence type="ECO:0000256" key="11">
    <source>
        <dbReference type="ARBA" id="ARBA00048731"/>
    </source>
</evidence>
<dbReference type="PROSITE" id="PS00065">
    <property type="entry name" value="D_2_HYDROXYACID_DH_1"/>
    <property type="match status" value="1"/>
</dbReference>
<dbReference type="UniPathway" id="UPA00135">
    <property type="reaction ID" value="UER00196"/>
</dbReference>
<dbReference type="EC" id="1.1.1.399" evidence="4"/>
<reference evidence="13 14" key="1">
    <citation type="submission" date="2015-09" db="EMBL/GenBank/DDBJ databases">
        <title>Identification and resolution of microdiversity through metagenomic sequencing of parallel consortia.</title>
        <authorList>
            <person name="Nelson W.C."/>
            <person name="Romine M.F."/>
            <person name="Lindemann S.R."/>
        </authorList>
    </citation>
    <scope>NUCLEOTIDE SEQUENCE [LARGE SCALE GENOMIC DNA]</scope>
    <source>
        <strain evidence="13">HL-49</strain>
    </source>
</reference>
<dbReference type="Pfam" id="PF02826">
    <property type="entry name" value="2-Hacid_dh_C"/>
    <property type="match status" value="1"/>
</dbReference>
<dbReference type="SUPFAM" id="SSF51735">
    <property type="entry name" value="NAD(P)-binding Rossmann-fold domains"/>
    <property type="match status" value="1"/>
</dbReference>
<dbReference type="InterPro" id="IPR054480">
    <property type="entry name" value="AHAS_small-like_ACT"/>
</dbReference>
<evidence type="ECO:0000256" key="2">
    <source>
        <dbReference type="ARBA" id="ARBA00005216"/>
    </source>
</evidence>
<name>A0A0P7Y0N6_9BACT</name>
<dbReference type="InterPro" id="IPR023214">
    <property type="entry name" value="HAD_sf"/>
</dbReference>
<dbReference type="SUPFAM" id="SSF52283">
    <property type="entry name" value="Formate/glycerate dehydrogenase catalytic domain-like"/>
    <property type="match status" value="1"/>
</dbReference>
<dbReference type="PATRIC" id="fig|1305737.6.peg.2996"/>
<comment type="function">
    <text evidence="1">Catalyzes the reversible oxidation of 3-phospho-D-glycerate to 3-phosphonooxypyruvate, the first step of the phosphorylated L-serine biosynthesis pathway. Also catalyzes the reversible oxidation of 2-hydroxyglutarate to 2-oxoglutarate.</text>
</comment>
<dbReference type="PANTHER" id="PTHR43761:SF1">
    <property type="entry name" value="D-ISOMER SPECIFIC 2-HYDROXYACID DEHYDROGENASE CATALYTIC DOMAIN-CONTAINING PROTEIN-RELATED"/>
    <property type="match status" value="1"/>
</dbReference>